<sequence>MASYEDAEDPIALLEADPSQSNQDSLQQAIEDAGWQVQTVNWVYEQVTGENLIEQLISPITGDFSKIETNAEAWNQIGEALRAVRKNLNQGISDLRESWDGDGAIAFETLLVSTWTVALEGDAMLAQLVGKGFTKAAEMSRKMTDKALELIKKLVDRLIETAATGWIPVAGWANVVRNVEKCVEIVIAVLELFEALQQMYESVVQLVNAIKGAGTNLAQIKDANSLGDVVNVGIQAKDDATAVSEAATGARGAATGVRNSAQGVRSATSGGSGTGSGGFQTLSSGSI</sequence>
<evidence type="ECO:0000313" key="2">
    <source>
        <dbReference type="EMBL" id="TWF94941.1"/>
    </source>
</evidence>
<dbReference type="SUPFAM" id="SSF140453">
    <property type="entry name" value="EsxAB dimer-like"/>
    <property type="match status" value="1"/>
</dbReference>
<accession>A0A561U6E4</accession>
<dbReference type="InterPro" id="IPR036689">
    <property type="entry name" value="ESAT-6-like_sf"/>
</dbReference>
<name>A0A561U6E4_9PSEU</name>
<evidence type="ECO:0000313" key="3">
    <source>
        <dbReference type="Proteomes" id="UP000316184"/>
    </source>
</evidence>
<protein>
    <recommendedName>
        <fullName evidence="4">Type VII secretion system (Wss) protein ESAT-6</fullName>
    </recommendedName>
</protein>
<dbReference type="AlphaFoldDB" id="A0A561U6E4"/>
<dbReference type="EMBL" id="VIWX01000003">
    <property type="protein sequence ID" value="TWF94941.1"/>
    <property type="molecule type" value="Genomic_DNA"/>
</dbReference>
<dbReference type="RefSeq" id="WP_145741251.1">
    <property type="nucleotide sequence ID" value="NZ_VIWX01000003.1"/>
</dbReference>
<gene>
    <name evidence="2" type="ORF">FHU35_13662</name>
</gene>
<proteinExistence type="predicted"/>
<comment type="caution">
    <text evidence="2">The sequence shown here is derived from an EMBL/GenBank/DDBJ whole genome shotgun (WGS) entry which is preliminary data.</text>
</comment>
<reference evidence="2 3" key="1">
    <citation type="submission" date="2019-06" db="EMBL/GenBank/DDBJ databases">
        <title>Sequencing the genomes of 1000 actinobacteria strains.</title>
        <authorList>
            <person name="Klenk H.-P."/>
        </authorList>
    </citation>
    <scope>NUCLEOTIDE SEQUENCE [LARGE SCALE GENOMIC DNA]</scope>
    <source>
        <strain evidence="2 3">DSM 46699</strain>
    </source>
</reference>
<dbReference type="Proteomes" id="UP000316184">
    <property type="component" value="Unassembled WGS sequence"/>
</dbReference>
<keyword evidence="3" id="KW-1185">Reference proteome</keyword>
<organism evidence="2 3">
    <name type="scientific">Saccharopolyspora dendranthemae</name>
    <dbReference type="NCBI Taxonomy" id="1181886"/>
    <lineage>
        <taxon>Bacteria</taxon>
        <taxon>Bacillati</taxon>
        <taxon>Actinomycetota</taxon>
        <taxon>Actinomycetes</taxon>
        <taxon>Pseudonocardiales</taxon>
        <taxon>Pseudonocardiaceae</taxon>
        <taxon>Saccharopolyspora</taxon>
    </lineage>
</organism>
<feature type="region of interest" description="Disordered" evidence="1">
    <location>
        <begin position="257"/>
        <end position="287"/>
    </location>
</feature>
<evidence type="ECO:0000256" key="1">
    <source>
        <dbReference type="SAM" id="MobiDB-lite"/>
    </source>
</evidence>
<evidence type="ECO:0008006" key="4">
    <source>
        <dbReference type="Google" id="ProtNLM"/>
    </source>
</evidence>
<dbReference type="OrthoDB" id="5125341at2"/>